<keyword evidence="2" id="KW-1185">Reference proteome</keyword>
<name>A0AAV4UIC7_CAEEX</name>
<dbReference type="AlphaFoldDB" id="A0AAV4UIC7"/>
<sequence>MHIALPLYIQLISSFDSSLLDPAKQYVRCHYKSSSSKNGEQNILRNLSVLHKGKELLSKQSKYYSPTASFVSRKILRGNKTITENNHPIKVSKTIHTALPLYTQLISSFDSSLLDPATQYYKSSSSKNREQNILRNLSVLHKGKELLSEQVLFSCRLLHF</sequence>
<protein>
    <submittedName>
        <fullName evidence="1">Uncharacterized protein</fullName>
    </submittedName>
</protein>
<dbReference type="EMBL" id="BPLR01012929">
    <property type="protein sequence ID" value="GIY57596.1"/>
    <property type="molecule type" value="Genomic_DNA"/>
</dbReference>
<gene>
    <name evidence="1" type="ORF">CEXT_421821</name>
</gene>
<evidence type="ECO:0000313" key="2">
    <source>
        <dbReference type="Proteomes" id="UP001054945"/>
    </source>
</evidence>
<comment type="caution">
    <text evidence="1">The sequence shown here is derived from an EMBL/GenBank/DDBJ whole genome shotgun (WGS) entry which is preliminary data.</text>
</comment>
<organism evidence="1 2">
    <name type="scientific">Caerostris extrusa</name>
    <name type="common">Bark spider</name>
    <name type="synonym">Caerostris bankana</name>
    <dbReference type="NCBI Taxonomy" id="172846"/>
    <lineage>
        <taxon>Eukaryota</taxon>
        <taxon>Metazoa</taxon>
        <taxon>Ecdysozoa</taxon>
        <taxon>Arthropoda</taxon>
        <taxon>Chelicerata</taxon>
        <taxon>Arachnida</taxon>
        <taxon>Araneae</taxon>
        <taxon>Araneomorphae</taxon>
        <taxon>Entelegynae</taxon>
        <taxon>Araneoidea</taxon>
        <taxon>Araneidae</taxon>
        <taxon>Caerostris</taxon>
    </lineage>
</organism>
<accession>A0AAV4UIC7</accession>
<proteinExistence type="predicted"/>
<dbReference type="Proteomes" id="UP001054945">
    <property type="component" value="Unassembled WGS sequence"/>
</dbReference>
<reference evidence="1 2" key="1">
    <citation type="submission" date="2021-06" db="EMBL/GenBank/DDBJ databases">
        <title>Caerostris extrusa draft genome.</title>
        <authorList>
            <person name="Kono N."/>
            <person name="Arakawa K."/>
        </authorList>
    </citation>
    <scope>NUCLEOTIDE SEQUENCE [LARGE SCALE GENOMIC DNA]</scope>
</reference>
<evidence type="ECO:0000313" key="1">
    <source>
        <dbReference type="EMBL" id="GIY57596.1"/>
    </source>
</evidence>